<dbReference type="EMBL" id="SRYE01000005">
    <property type="protein sequence ID" value="TGY61319.1"/>
    <property type="molecule type" value="Genomic_DNA"/>
</dbReference>
<keyword evidence="2" id="KW-0812">Transmembrane</keyword>
<feature type="region of interest" description="Disordered" evidence="1">
    <location>
        <begin position="434"/>
        <end position="458"/>
    </location>
</feature>
<proteinExistence type="predicted"/>
<feature type="signal peptide" evidence="3">
    <location>
        <begin position="1"/>
        <end position="29"/>
    </location>
</feature>
<organism evidence="4 5">
    <name type="scientific">Muricaecibacterium torontonense</name>
    <dbReference type="NCBI Taxonomy" id="3032871"/>
    <lineage>
        <taxon>Bacteria</taxon>
        <taxon>Bacillati</taxon>
        <taxon>Actinomycetota</taxon>
        <taxon>Coriobacteriia</taxon>
        <taxon>Coriobacteriales</taxon>
        <taxon>Atopobiaceae</taxon>
        <taxon>Muricaecibacterium</taxon>
    </lineage>
</organism>
<keyword evidence="5" id="KW-1185">Reference proteome</keyword>
<reference evidence="4 5" key="1">
    <citation type="submission" date="2019-04" db="EMBL/GenBank/DDBJ databases">
        <title>Microbes associate with the intestines of laboratory mice.</title>
        <authorList>
            <person name="Navarre W."/>
            <person name="Wong E."/>
            <person name="Huang K."/>
            <person name="Tropini C."/>
            <person name="Ng K."/>
            <person name="Yu B."/>
        </authorList>
    </citation>
    <scope>NUCLEOTIDE SEQUENCE [LARGE SCALE GENOMIC DNA]</scope>
    <source>
        <strain evidence="4 5">NM07_P-09</strain>
    </source>
</reference>
<keyword evidence="2" id="KW-1133">Transmembrane helix</keyword>
<gene>
    <name evidence="4" type="ORF">E5334_07845</name>
</gene>
<dbReference type="OrthoDB" id="3191786at2"/>
<feature type="transmembrane region" description="Helical" evidence="2">
    <location>
        <begin position="39"/>
        <end position="58"/>
    </location>
</feature>
<protein>
    <submittedName>
        <fullName evidence="4">Uncharacterized protein</fullName>
    </submittedName>
</protein>
<evidence type="ECO:0000256" key="2">
    <source>
        <dbReference type="SAM" id="Phobius"/>
    </source>
</evidence>
<keyword evidence="2" id="KW-0472">Membrane</keyword>
<evidence type="ECO:0000313" key="5">
    <source>
        <dbReference type="Proteomes" id="UP000310263"/>
    </source>
</evidence>
<evidence type="ECO:0000256" key="3">
    <source>
        <dbReference type="SAM" id="SignalP"/>
    </source>
</evidence>
<dbReference type="AlphaFoldDB" id="A0A4S2EXV0"/>
<dbReference type="Proteomes" id="UP000310263">
    <property type="component" value="Unassembled WGS sequence"/>
</dbReference>
<evidence type="ECO:0000313" key="4">
    <source>
        <dbReference type="EMBL" id="TGY61319.1"/>
    </source>
</evidence>
<feature type="chain" id="PRO_5020628717" evidence="3">
    <location>
        <begin position="30"/>
        <end position="616"/>
    </location>
</feature>
<sequence length="616" mass="64623">MVSSHTSRAVFAGLAGAAALWSVPTMAMAAPAAADSTLVAGASAAAGFAVGAAWVAMVSHRTHKAQSEALEARIRLLEAQVAAQAAGTQVIPADPWDEYADASTQFAPTQGAASYEPADQSAQLLFPAEEPAAPEAQSPEAEGASAAEKSAPSKVGPFAPKVDAGGLLHFPDKSGSLPKLAAEAPEPQMSGYCSKHVKSPDESFSVDELLARWQAERAIRVQSPEDAGESPVDAVRQSAATATPEVPKTSEPVAAPEASEPFEQASAPEVQGFSAGKRIPHLPELESEPVPAASQAPEASEGHDGIHAAASVDYERVASEYLDRKSFKNRMLALSKGVSRVLAERLGGDMMDDLPMIQRADGTVADLGTSWWEAAAQANDLEISRDLGVELDGLFDSGTVLETAEEAVSAVSATASFQKPFSFAAERYGAPAEKSAQPASASAAAQAQPAASEAPQSSSSIFDTDAFLAQVGYTSKVPAQAPVASSEIFPETELAMDPSEDVWQEALDAMDVRFDDNLVSGSRRVSVKIHSSAPEPVKGDFFDLIGGADTLDEPDGLEPDTQFLTFRTPAGHPEVQDTNSYINYLVEHEMEGNSSQVVRDRARRYFQDGTAARQVV</sequence>
<name>A0A4S2EXV0_9ACTN</name>
<feature type="compositionally biased region" description="Low complexity" evidence="1">
    <location>
        <begin position="130"/>
        <end position="153"/>
    </location>
</feature>
<evidence type="ECO:0000256" key="1">
    <source>
        <dbReference type="SAM" id="MobiDB-lite"/>
    </source>
</evidence>
<feature type="region of interest" description="Disordered" evidence="1">
    <location>
        <begin position="221"/>
        <end position="267"/>
    </location>
</feature>
<accession>A0A4S2EXV0</accession>
<dbReference type="RefSeq" id="WP_136013041.1">
    <property type="nucleotide sequence ID" value="NZ_SRYE01000005.1"/>
</dbReference>
<comment type="caution">
    <text evidence="4">The sequence shown here is derived from an EMBL/GenBank/DDBJ whole genome shotgun (WGS) entry which is preliminary data.</text>
</comment>
<keyword evidence="3" id="KW-0732">Signal</keyword>
<feature type="region of interest" description="Disordered" evidence="1">
    <location>
        <begin position="130"/>
        <end position="160"/>
    </location>
</feature>